<keyword evidence="4" id="KW-1185">Reference proteome</keyword>
<dbReference type="EMBL" id="MU151100">
    <property type="protein sequence ID" value="KAF9450643.1"/>
    <property type="molecule type" value="Genomic_DNA"/>
</dbReference>
<evidence type="ECO:0000313" key="3">
    <source>
        <dbReference type="EMBL" id="KAF9450643.1"/>
    </source>
</evidence>
<dbReference type="AlphaFoldDB" id="A0A9P5XGQ2"/>
<dbReference type="Pfam" id="PF08240">
    <property type="entry name" value="ADH_N"/>
    <property type="match status" value="1"/>
</dbReference>
<comment type="caution">
    <text evidence="3">The sequence shown here is derived from an EMBL/GenBank/DDBJ whole genome shotgun (WGS) entry which is preliminary data.</text>
</comment>
<feature type="transmembrane region" description="Helical" evidence="1">
    <location>
        <begin position="173"/>
        <end position="199"/>
    </location>
</feature>
<evidence type="ECO:0000313" key="4">
    <source>
        <dbReference type="Proteomes" id="UP000807342"/>
    </source>
</evidence>
<keyword evidence="1" id="KW-0812">Transmembrane</keyword>
<dbReference type="SUPFAM" id="SSF50129">
    <property type="entry name" value="GroES-like"/>
    <property type="match status" value="1"/>
</dbReference>
<feature type="domain" description="Enoyl reductase (ER)" evidence="2">
    <location>
        <begin position="18"/>
        <end position="347"/>
    </location>
</feature>
<dbReference type="Pfam" id="PF00107">
    <property type="entry name" value="ADH_zinc_N"/>
    <property type="match status" value="1"/>
</dbReference>
<dbReference type="PANTHER" id="PTHR45033">
    <property type="match status" value="1"/>
</dbReference>
<dbReference type="Proteomes" id="UP000807342">
    <property type="component" value="Unassembled WGS sequence"/>
</dbReference>
<keyword evidence="1" id="KW-1133">Transmembrane helix</keyword>
<dbReference type="InterPro" id="IPR020843">
    <property type="entry name" value="ER"/>
</dbReference>
<name>A0A9P5XGQ2_9AGAR</name>
<dbReference type="PANTHER" id="PTHR45033:SF2">
    <property type="entry name" value="ZINC-TYPE ALCOHOL DEHYDROGENASE-LIKE PROTEIN C1773.06C"/>
    <property type="match status" value="1"/>
</dbReference>
<dbReference type="InterPro" id="IPR036291">
    <property type="entry name" value="NAD(P)-bd_dom_sf"/>
</dbReference>
<dbReference type="SMART" id="SM00829">
    <property type="entry name" value="PKS_ER"/>
    <property type="match status" value="1"/>
</dbReference>
<evidence type="ECO:0000256" key="1">
    <source>
        <dbReference type="SAM" id="Phobius"/>
    </source>
</evidence>
<accession>A0A9P5XGQ2</accession>
<gene>
    <name evidence="3" type="ORF">P691DRAFT_788828</name>
</gene>
<sequence length="350" mass="38133">MSESLPQITREYHLSEIGTYKNLVVEEKAVKPPKPHEVLVKVHAVSLQYRDLVVAGGFYTGNARVPEKLVPCSDMAGEIIALGDGVADWKIGDRVCANLVLDHVHGDTNFAIQQTSMGGQAHGCLTQYRTFPAHSLVRFPDFWSYEEASTLPCAALTAYNALNGPRRIKAGDYVLMLGTGGVAIFGLQFALAAGAIIIITSSSDDKLQIASKLGAQHVINYNKFPDWDDEVLKITNGVGVDHVLEVGGEGTLPRSINAVRMAGYVHIIGFVSKEVNNINIVGRTIRKGILLRGIQIGSVEQFKEMVKLIIANPEKTRPVIDRVFPFGEAMGAFAYLEKQQHVGKVVIKVT</sequence>
<protein>
    <submittedName>
        <fullName evidence="3">NAD(P)-binding protein</fullName>
    </submittedName>
</protein>
<dbReference type="Gene3D" id="3.90.180.10">
    <property type="entry name" value="Medium-chain alcohol dehydrogenases, catalytic domain"/>
    <property type="match status" value="1"/>
</dbReference>
<dbReference type="OrthoDB" id="9930022at2759"/>
<dbReference type="SUPFAM" id="SSF51735">
    <property type="entry name" value="NAD(P)-binding Rossmann-fold domains"/>
    <property type="match status" value="1"/>
</dbReference>
<keyword evidence="1" id="KW-0472">Membrane</keyword>
<dbReference type="GO" id="GO:0016491">
    <property type="term" value="F:oxidoreductase activity"/>
    <property type="evidence" value="ECO:0007669"/>
    <property type="project" value="InterPro"/>
</dbReference>
<dbReference type="InterPro" id="IPR011032">
    <property type="entry name" value="GroES-like_sf"/>
</dbReference>
<dbReference type="InterPro" id="IPR013149">
    <property type="entry name" value="ADH-like_C"/>
</dbReference>
<dbReference type="CDD" id="cd08276">
    <property type="entry name" value="MDR7"/>
    <property type="match status" value="1"/>
</dbReference>
<proteinExistence type="predicted"/>
<evidence type="ECO:0000259" key="2">
    <source>
        <dbReference type="SMART" id="SM00829"/>
    </source>
</evidence>
<organism evidence="3 4">
    <name type="scientific">Macrolepiota fuliginosa MF-IS2</name>
    <dbReference type="NCBI Taxonomy" id="1400762"/>
    <lineage>
        <taxon>Eukaryota</taxon>
        <taxon>Fungi</taxon>
        <taxon>Dikarya</taxon>
        <taxon>Basidiomycota</taxon>
        <taxon>Agaricomycotina</taxon>
        <taxon>Agaricomycetes</taxon>
        <taxon>Agaricomycetidae</taxon>
        <taxon>Agaricales</taxon>
        <taxon>Agaricineae</taxon>
        <taxon>Agaricaceae</taxon>
        <taxon>Macrolepiota</taxon>
    </lineage>
</organism>
<dbReference type="InterPro" id="IPR013154">
    <property type="entry name" value="ADH-like_N"/>
</dbReference>
<dbReference type="InterPro" id="IPR052711">
    <property type="entry name" value="Zinc_ADH-like"/>
</dbReference>
<dbReference type="Gene3D" id="3.40.50.720">
    <property type="entry name" value="NAD(P)-binding Rossmann-like Domain"/>
    <property type="match status" value="1"/>
</dbReference>
<reference evidence="3" key="1">
    <citation type="submission" date="2020-11" db="EMBL/GenBank/DDBJ databases">
        <authorList>
            <consortium name="DOE Joint Genome Institute"/>
            <person name="Ahrendt S."/>
            <person name="Riley R."/>
            <person name="Andreopoulos W."/>
            <person name="Labutti K."/>
            <person name="Pangilinan J."/>
            <person name="Ruiz-Duenas F.J."/>
            <person name="Barrasa J.M."/>
            <person name="Sanchez-Garcia M."/>
            <person name="Camarero S."/>
            <person name="Miyauchi S."/>
            <person name="Serrano A."/>
            <person name="Linde D."/>
            <person name="Babiker R."/>
            <person name="Drula E."/>
            <person name="Ayuso-Fernandez I."/>
            <person name="Pacheco R."/>
            <person name="Padilla G."/>
            <person name="Ferreira P."/>
            <person name="Barriuso J."/>
            <person name="Kellner H."/>
            <person name="Castanera R."/>
            <person name="Alfaro M."/>
            <person name="Ramirez L."/>
            <person name="Pisabarro A.G."/>
            <person name="Kuo A."/>
            <person name="Tritt A."/>
            <person name="Lipzen A."/>
            <person name="He G."/>
            <person name="Yan M."/>
            <person name="Ng V."/>
            <person name="Cullen D."/>
            <person name="Martin F."/>
            <person name="Rosso M.-N."/>
            <person name="Henrissat B."/>
            <person name="Hibbett D."/>
            <person name="Martinez A.T."/>
            <person name="Grigoriev I.V."/>
        </authorList>
    </citation>
    <scope>NUCLEOTIDE SEQUENCE</scope>
    <source>
        <strain evidence="3">MF-IS2</strain>
    </source>
</reference>